<dbReference type="Pfam" id="PF08352">
    <property type="entry name" value="oligo_HPY"/>
    <property type="match status" value="2"/>
</dbReference>
<dbReference type="InterPro" id="IPR050319">
    <property type="entry name" value="ABC_transp_ATP-bind"/>
</dbReference>
<dbReference type="InterPro" id="IPR003439">
    <property type="entry name" value="ABC_transporter-like_ATP-bd"/>
</dbReference>
<name>A0A916NGT9_9MICO</name>
<gene>
    <name evidence="7" type="primary">gsiA_3</name>
    <name evidence="7" type="ORF">LEUCIP111803_01292</name>
</gene>
<dbReference type="InterPro" id="IPR017871">
    <property type="entry name" value="ABC_transporter-like_CS"/>
</dbReference>
<keyword evidence="8" id="KW-1185">Reference proteome</keyword>
<dbReference type="RefSeq" id="WP_218114911.1">
    <property type="nucleotide sequence ID" value="NZ_CAJVAP010000012.1"/>
</dbReference>
<protein>
    <submittedName>
        <fullName evidence="7">Glutathione import ATP-binding protein GsiA</fullName>
    </submittedName>
</protein>
<evidence type="ECO:0000256" key="1">
    <source>
        <dbReference type="ARBA" id="ARBA00005417"/>
    </source>
</evidence>
<evidence type="ECO:0000256" key="5">
    <source>
        <dbReference type="SAM" id="MobiDB-lite"/>
    </source>
</evidence>
<evidence type="ECO:0000313" key="7">
    <source>
        <dbReference type="EMBL" id="CAG7610297.1"/>
    </source>
</evidence>
<dbReference type="GO" id="GO:0005524">
    <property type="term" value="F:ATP binding"/>
    <property type="evidence" value="ECO:0007669"/>
    <property type="project" value="UniProtKB-KW"/>
</dbReference>
<dbReference type="AlphaFoldDB" id="A0A916NGT9"/>
<keyword evidence="3" id="KW-0547">Nucleotide-binding</keyword>
<dbReference type="PANTHER" id="PTHR43776:SF7">
    <property type="entry name" value="D,D-DIPEPTIDE TRANSPORT ATP-BINDING PROTEIN DDPF-RELATED"/>
    <property type="match status" value="1"/>
</dbReference>
<organism evidence="7 8">
    <name type="scientific">Leucobacter soli</name>
    <dbReference type="NCBI Taxonomy" id="2812850"/>
    <lineage>
        <taxon>Bacteria</taxon>
        <taxon>Bacillati</taxon>
        <taxon>Actinomycetota</taxon>
        <taxon>Actinomycetes</taxon>
        <taxon>Micrococcales</taxon>
        <taxon>Microbacteriaceae</taxon>
        <taxon>Leucobacter</taxon>
    </lineage>
</organism>
<keyword evidence="2" id="KW-0813">Transport</keyword>
<dbReference type="GO" id="GO:0016887">
    <property type="term" value="F:ATP hydrolysis activity"/>
    <property type="evidence" value="ECO:0007669"/>
    <property type="project" value="InterPro"/>
</dbReference>
<dbReference type="Proteomes" id="UP000693892">
    <property type="component" value="Unassembled WGS sequence"/>
</dbReference>
<dbReference type="GO" id="GO:0015833">
    <property type="term" value="P:peptide transport"/>
    <property type="evidence" value="ECO:0007669"/>
    <property type="project" value="InterPro"/>
</dbReference>
<comment type="similarity">
    <text evidence="1">Belongs to the ABC transporter superfamily.</text>
</comment>
<feature type="domain" description="ABC transporter" evidence="6">
    <location>
        <begin position="304"/>
        <end position="543"/>
    </location>
</feature>
<dbReference type="Pfam" id="PF00005">
    <property type="entry name" value="ABC_tran"/>
    <property type="match status" value="2"/>
</dbReference>
<dbReference type="GO" id="GO:0055085">
    <property type="term" value="P:transmembrane transport"/>
    <property type="evidence" value="ECO:0007669"/>
    <property type="project" value="UniProtKB-ARBA"/>
</dbReference>
<dbReference type="PROSITE" id="PS50893">
    <property type="entry name" value="ABC_TRANSPORTER_2"/>
    <property type="match status" value="2"/>
</dbReference>
<evidence type="ECO:0000256" key="2">
    <source>
        <dbReference type="ARBA" id="ARBA00022448"/>
    </source>
</evidence>
<dbReference type="InterPro" id="IPR013563">
    <property type="entry name" value="Oligopep_ABC_C"/>
</dbReference>
<dbReference type="PANTHER" id="PTHR43776">
    <property type="entry name" value="TRANSPORT ATP-BINDING PROTEIN"/>
    <property type="match status" value="1"/>
</dbReference>
<dbReference type="CDD" id="cd03257">
    <property type="entry name" value="ABC_NikE_OppD_transporters"/>
    <property type="match status" value="2"/>
</dbReference>
<evidence type="ECO:0000313" key="8">
    <source>
        <dbReference type="Proteomes" id="UP000693892"/>
    </source>
</evidence>
<accession>A0A916NGT9</accession>
<feature type="region of interest" description="Disordered" evidence="5">
    <location>
        <begin position="272"/>
        <end position="301"/>
    </location>
</feature>
<feature type="compositionally biased region" description="Basic and acidic residues" evidence="5">
    <location>
        <begin position="287"/>
        <end position="301"/>
    </location>
</feature>
<sequence length="556" mass="59990">MSEHGLDAGVEVEVEDLVIELDGNGRRIVDSVGFTIRAGEILGVVGESGSGKTTSAMSLLGFARHGATITGGRIVVAGHDVRALDPESLRRLRGRTVAYVPQDPRAALNPAIRIGAQIDEVLRTSGDPRFESAATRAEYVQLALDDVGLPSDEPFLRRFPHQLSGGQLQRVGIAMAVVAKPPVLILDEPTTGLDVKTQTRVLELVRRLCSEHGIAGLYVTHDLAVVADIADHVIVMNDGEIVESGPVGQVLSAPEHEYTRRLLAAAPDAASGSTWRDELGLPSADPGARDGDGRGGEAPGREVLRGEGLELRYRSVAVGHDLDFEVRPGECVAVVGESGSGKTTLSRAIIGLHPNYSGRVSWGSETLKPKARRRSRRNVRELQYIFQSPFNSLNPKHTIGQSLDFAYATVRSGSAEERRAATEEALELVGLRLSVLDQMPNELSGGERQRVAIARALVVDPKVLICDEITSALDVIVQKQVVEVLLRLQAEQEVSMLFVTHNLALVKQIADRVIVMESGRIVESGATEQVLADPQHPYTRELLENTLSISEALAKR</sequence>
<reference evidence="7" key="1">
    <citation type="submission" date="2021-06" db="EMBL/GenBank/DDBJ databases">
        <authorList>
            <person name="Criscuolo A."/>
        </authorList>
    </citation>
    <scope>NUCLEOTIDE SEQUENCE</scope>
    <source>
        <strain evidence="7">CIP111803</strain>
    </source>
</reference>
<proteinExistence type="inferred from homology"/>
<comment type="caution">
    <text evidence="7">The sequence shown here is derived from an EMBL/GenBank/DDBJ whole genome shotgun (WGS) entry which is preliminary data.</text>
</comment>
<dbReference type="EMBL" id="CAJVAP010000012">
    <property type="protein sequence ID" value="CAG7610297.1"/>
    <property type="molecule type" value="Genomic_DNA"/>
</dbReference>
<dbReference type="SMART" id="SM00382">
    <property type="entry name" value="AAA"/>
    <property type="match status" value="2"/>
</dbReference>
<dbReference type="PROSITE" id="PS00211">
    <property type="entry name" value="ABC_TRANSPORTER_1"/>
    <property type="match status" value="2"/>
</dbReference>
<evidence type="ECO:0000256" key="3">
    <source>
        <dbReference type="ARBA" id="ARBA00022741"/>
    </source>
</evidence>
<evidence type="ECO:0000256" key="4">
    <source>
        <dbReference type="ARBA" id="ARBA00022840"/>
    </source>
</evidence>
<evidence type="ECO:0000259" key="6">
    <source>
        <dbReference type="PROSITE" id="PS50893"/>
    </source>
</evidence>
<keyword evidence="4 7" id="KW-0067">ATP-binding</keyword>
<dbReference type="InterPro" id="IPR003593">
    <property type="entry name" value="AAA+_ATPase"/>
</dbReference>
<feature type="domain" description="ABC transporter" evidence="6">
    <location>
        <begin position="12"/>
        <end position="263"/>
    </location>
</feature>